<comment type="function">
    <text evidence="1">Catalyzes the specific phosphorylation of 1,6-anhydro-N-acetylmuramic acid (anhMurNAc) with the simultaneous cleavage of the 1,6-anhydro ring, generating MurNAc-6-P. Is required for the utilization of anhMurNAc either imported from the medium or derived from its own cell wall murein, and thus plays a role in cell wall recycling.</text>
</comment>
<dbReference type="InterPro" id="IPR043129">
    <property type="entry name" value="ATPase_NBD"/>
</dbReference>
<dbReference type="GO" id="GO:0006040">
    <property type="term" value="P:amino sugar metabolic process"/>
    <property type="evidence" value="ECO:0007669"/>
    <property type="project" value="InterPro"/>
</dbReference>
<evidence type="ECO:0000313" key="3">
    <source>
        <dbReference type="Proteomes" id="UP000199708"/>
    </source>
</evidence>
<dbReference type="EC" id="2.7.1.170" evidence="1"/>
<dbReference type="Proteomes" id="UP000199708">
    <property type="component" value="Unassembled WGS sequence"/>
</dbReference>
<dbReference type="GO" id="GO:0016301">
    <property type="term" value="F:kinase activity"/>
    <property type="evidence" value="ECO:0007669"/>
    <property type="project" value="UniProtKB-KW"/>
</dbReference>
<proteinExistence type="inferred from homology"/>
<dbReference type="GO" id="GO:0005524">
    <property type="term" value="F:ATP binding"/>
    <property type="evidence" value="ECO:0007669"/>
    <property type="project" value="UniProtKB-UniRule"/>
</dbReference>
<keyword evidence="1" id="KW-0067">ATP-binding</keyword>
<keyword evidence="1" id="KW-0547">Nucleotide-binding</keyword>
<dbReference type="OrthoDB" id="9763949at2"/>
<dbReference type="EMBL" id="FNCK01000003">
    <property type="protein sequence ID" value="SDG15035.1"/>
    <property type="molecule type" value="Genomic_DNA"/>
</dbReference>
<sequence length="378" mass="42189">MKAIGIMSGTSLDGVDVVLCEINGVDEETQVKELAFKTFKFERKLKSKLEEILEEKKADLASICSINFELGEFFAECCLKLCQAYGINSTELAFIASHGQTIYHISENSDSSIKSTLQLGESALIAERCGCQVISNFRSRDMAVGGQGAPLVPYSEYILYKNKQKSYGFQNIGGIGNITIIPKNAQKEQVFAFDTGPGNMMINQVTKILYDTEYDNAGRFAAKGKLIKPLQEELMGHPYLKTEPPKSTGREMFGDDYTNRLLEKYFSHKKEDLVATFTWFTAYCIYYSYEQFIKEKTIIDELVVGGGGAHNLTLLTWIKKLLPTINVLTQEEIGMSSDSKEAVAFVILGNQTYHRRPSNLPSVTGARKNVILGQITYP</sequence>
<comment type="similarity">
    <text evidence="1">Belongs to the anhydro-N-acetylmuramic acid kinase family.</text>
</comment>
<dbReference type="SUPFAM" id="SSF53067">
    <property type="entry name" value="Actin-like ATPase domain"/>
    <property type="match status" value="1"/>
</dbReference>
<protein>
    <recommendedName>
        <fullName evidence="1">Anhydro-N-acetylmuramic acid kinase</fullName>
        <ecNumber evidence="1">2.7.1.170</ecNumber>
    </recommendedName>
    <alternativeName>
        <fullName evidence="1">AnhMurNAc kinase</fullName>
    </alternativeName>
</protein>
<keyword evidence="3" id="KW-1185">Reference proteome</keyword>
<feature type="binding site" evidence="1">
    <location>
        <begin position="9"/>
        <end position="16"/>
    </location>
    <ligand>
        <name>ATP</name>
        <dbReference type="ChEBI" id="CHEBI:30616"/>
    </ligand>
</feature>
<dbReference type="GO" id="GO:0009254">
    <property type="term" value="P:peptidoglycan turnover"/>
    <property type="evidence" value="ECO:0007669"/>
    <property type="project" value="UniProtKB-UniRule"/>
</dbReference>
<dbReference type="GO" id="GO:0097175">
    <property type="term" value="P:1,6-anhydro-N-acetyl-beta-muramic acid catabolic process"/>
    <property type="evidence" value="ECO:0007669"/>
    <property type="project" value="UniProtKB-UniRule"/>
</dbReference>
<dbReference type="PANTHER" id="PTHR30605:SF0">
    <property type="entry name" value="ANHYDRO-N-ACETYLMURAMIC ACID KINASE"/>
    <property type="match status" value="1"/>
</dbReference>
<comment type="catalytic activity">
    <reaction evidence="1">
        <text>1,6-anhydro-N-acetyl-beta-muramate + ATP + H2O = N-acetyl-D-muramate 6-phosphate + ADP + H(+)</text>
        <dbReference type="Rhea" id="RHEA:24952"/>
        <dbReference type="ChEBI" id="CHEBI:15377"/>
        <dbReference type="ChEBI" id="CHEBI:15378"/>
        <dbReference type="ChEBI" id="CHEBI:30616"/>
        <dbReference type="ChEBI" id="CHEBI:58690"/>
        <dbReference type="ChEBI" id="CHEBI:58722"/>
        <dbReference type="ChEBI" id="CHEBI:456216"/>
        <dbReference type="EC" id="2.7.1.170"/>
    </reaction>
</comment>
<dbReference type="GO" id="GO:0016773">
    <property type="term" value="F:phosphotransferase activity, alcohol group as acceptor"/>
    <property type="evidence" value="ECO:0007669"/>
    <property type="project" value="UniProtKB-UniRule"/>
</dbReference>
<accession>A0A1G7RW73</accession>
<comment type="pathway">
    <text evidence="1">Cell wall biogenesis; peptidoglycan recycling.</text>
</comment>
<dbReference type="NCBIfam" id="NF007148">
    <property type="entry name" value="PRK09585.3-2"/>
    <property type="match status" value="1"/>
</dbReference>
<dbReference type="CDD" id="cd24050">
    <property type="entry name" value="ASKHA_NBD_ANMK"/>
    <property type="match status" value="1"/>
</dbReference>
<keyword evidence="1" id="KW-0808">Transferase</keyword>
<keyword evidence="1 2" id="KW-0418">Kinase</keyword>
<dbReference type="AlphaFoldDB" id="A0A1G7RW73"/>
<evidence type="ECO:0000313" key="2">
    <source>
        <dbReference type="EMBL" id="SDG15035.1"/>
    </source>
</evidence>
<dbReference type="UniPathway" id="UPA00343"/>
<dbReference type="NCBIfam" id="NF007142">
    <property type="entry name" value="PRK09585.2-1"/>
    <property type="match status" value="1"/>
</dbReference>
<dbReference type="PANTHER" id="PTHR30605">
    <property type="entry name" value="ANHYDRO-N-ACETYLMURAMIC ACID KINASE"/>
    <property type="match status" value="1"/>
</dbReference>
<dbReference type="Pfam" id="PF03702">
    <property type="entry name" value="AnmK"/>
    <property type="match status" value="1"/>
</dbReference>
<reference evidence="2 3" key="1">
    <citation type="submission" date="2016-10" db="EMBL/GenBank/DDBJ databases">
        <authorList>
            <person name="de Groot N.N."/>
        </authorList>
    </citation>
    <scope>NUCLEOTIDE SEQUENCE [LARGE SCALE GENOMIC DNA]</scope>
    <source>
        <strain evidence="2 3">ATCC BAA-466</strain>
    </source>
</reference>
<organism evidence="2 3">
    <name type="scientific">Facklamia miroungae</name>
    <dbReference type="NCBI Taxonomy" id="120956"/>
    <lineage>
        <taxon>Bacteria</taxon>
        <taxon>Bacillati</taxon>
        <taxon>Bacillota</taxon>
        <taxon>Bacilli</taxon>
        <taxon>Lactobacillales</taxon>
        <taxon>Aerococcaceae</taxon>
        <taxon>Facklamia</taxon>
    </lineage>
</organism>
<keyword evidence="1" id="KW-0119">Carbohydrate metabolism</keyword>
<name>A0A1G7RW73_9LACT</name>
<dbReference type="HAMAP" id="MF_01270">
    <property type="entry name" value="AnhMurNAc_kinase"/>
    <property type="match status" value="1"/>
</dbReference>
<evidence type="ECO:0000256" key="1">
    <source>
        <dbReference type="HAMAP-Rule" id="MF_01270"/>
    </source>
</evidence>
<dbReference type="InterPro" id="IPR005338">
    <property type="entry name" value="Anhydro_N_Ac-Mur_kinase"/>
</dbReference>
<dbReference type="UniPathway" id="UPA00544"/>
<comment type="pathway">
    <text evidence="1">Amino-sugar metabolism; 1,6-anhydro-N-acetylmuramate degradation.</text>
</comment>
<dbReference type="Gene3D" id="3.30.420.40">
    <property type="match status" value="2"/>
</dbReference>
<dbReference type="STRING" id="120956.SAMN05421791_103204"/>
<dbReference type="RefSeq" id="WP_090289612.1">
    <property type="nucleotide sequence ID" value="NZ_FNCK01000003.1"/>
</dbReference>
<gene>
    <name evidence="1" type="primary">anmK</name>
    <name evidence="2" type="ORF">SAMN05421791_103204</name>
</gene>